<dbReference type="PROSITE" id="PS00629">
    <property type="entry name" value="IMP_1"/>
    <property type="match status" value="1"/>
</dbReference>
<dbReference type="PANTHER" id="PTHR43028:SF5">
    <property type="entry name" value="3'(2'),5'-BISPHOSPHATE NUCLEOTIDASE 1"/>
    <property type="match status" value="1"/>
</dbReference>
<sequence length="273" mass="29671">MDSIAEHHGSWGRSWFSYGGMGDIQVGDLQRAIDLAGSAGKKLLELRAQAGELGLEGHALKDAGDKVSQQYLDRALRELNPEDAILSEEALDDKRRLKSKRVWIIDPLDGTREYSEFRSDWAVHVALWENGSLVAGAVALPGLDLVLGSDDGQLDVAEINGRPVRIAVSRTRAPEVTNQLAQHTNVELVPMGSAGYKVCAVARGEVDAYIHAGGQFEWDSAAPVAVAAGKGLHTSRIDGRALEYNRDDPYLPDLLVCRADLKDTLLDAIREHS</sequence>
<dbReference type="PANTHER" id="PTHR43028">
    <property type="entry name" value="3'(2'),5'-BISPHOSPHATE NUCLEOTIDASE 1"/>
    <property type="match status" value="1"/>
</dbReference>
<dbReference type="GO" id="GO:0046872">
    <property type="term" value="F:metal ion binding"/>
    <property type="evidence" value="ECO:0007669"/>
    <property type="project" value="UniProtKB-KW"/>
</dbReference>
<dbReference type="InterPro" id="IPR000760">
    <property type="entry name" value="Inositol_monophosphatase-like"/>
</dbReference>
<feature type="binding site" evidence="6">
    <location>
        <position position="108"/>
    </location>
    <ligand>
        <name>Mg(2+)</name>
        <dbReference type="ChEBI" id="CHEBI:18420"/>
        <label>1</label>
        <note>catalytic</note>
    </ligand>
</feature>
<feature type="binding site" evidence="6">
    <location>
        <position position="109"/>
    </location>
    <ligand>
        <name>Mg(2+)</name>
        <dbReference type="ChEBI" id="CHEBI:18420"/>
        <label>1</label>
        <note>catalytic</note>
    </ligand>
</feature>
<dbReference type="STRING" id="1276920.ADIAG_01367"/>
<evidence type="ECO:0000256" key="6">
    <source>
        <dbReference type="PIRSR" id="PIRSR600760-2"/>
    </source>
</evidence>
<evidence type="ECO:0000313" key="7">
    <source>
        <dbReference type="EMBL" id="EMQ99373.1"/>
    </source>
</evidence>
<feature type="binding site" evidence="6">
    <location>
        <position position="88"/>
    </location>
    <ligand>
        <name>Mg(2+)</name>
        <dbReference type="ChEBI" id="CHEBI:18420"/>
        <label>1</label>
        <note>catalytic</note>
    </ligand>
</feature>
<evidence type="ECO:0000256" key="3">
    <source>
        <dbReference type="ARBA" id="ARBA00022842"/>
    </source>
</evidence>
<dbReference type="RefSeq" id="WP_007270561.1">
    <property type="nucleotide sequence ID" value="NZ_AOCK01000003.1"/>
</dbReference>
<comment type="caution">
    <text evidence="7">The sequence shown here is derived from an EMBL/GenBank/DDBJ whole genome shotgun (WGS) entry which is preliminary data.</text>
</comment>
<evidence type="ECO:0000256" key="2">
    <source>
        <dbReference type="ARBA" id="ARBA00022723"/>
    </source>
</evidence>
<dbReference type="SUPFAM" id="SSF56655">
    <property type="entry name" value="Carbohydrate phosphatase"/>
    <property type="match status" value="1"/>
</dbReference>
<keyword evidence="8" id="KW-1185">Reference proteome</keyword>
<protein>
    <recommendedName>
        <fullName evidence="4">3'(2'),5-bisphosphonucleoside 3'(2')-phosphohydrolase</fullName>
    </recommendedName>
    <alternativeName>
        <fullName evidence="5">DPNPase</fullName>
    </alternativeName>
</protein>
<name>M7NLH2_9MICC</name>
<comment type="cofactor">
    <cofactor evidence="6">
        <name>Mg(2+)</name>
        <dbReference type="ChEBI" id="CHEBI:18420"/>
    </cofactor>
</comment>
<dbReference type="GO" id="GO:0050427">
    <property type="term" value="P:3'-phosphoadenosine 5'-phosphosulfate metabolic process"/>
    <property type="evidence" value="ECO:0007669"/>
    <property type="project" value="TreeGrafter"/>
</dbReference>
<reference evidence="7 8" key="1">
    <citation type="journal article" date="2013" name="Genome Announc.">
        <title>Draft Genome Sequence of Arthrobacter gangotriensis Strain Lz1yT, Isolated from a Penguin Rookery Soil Sample Collected in Antarctica, near the Indian Station Dakshin Gangotri.</title>
        <authorList>
            <person name="Shivaji S."/>
            <person name="Ara S."/>
            <person name="Bandi S."/>
            <person name="Singh A."/>
            <person name="Kumar Pinnaka A."/>
        </authorList>
    </citation>
    <scope>NUCLEOTIDE SEQUENCE [LARGE SCALE GENOMIC DNA]</scope>
    <source>
        <strain evidence="7 8">Lz1y</strain>
    </source>
</reference>
<dbReference type="EMBL" id="AOCK01000003">
    <property type="protein sequence ID" value="EMQ99373.1"/>
    <property type="molecule type" value="Genomic_DNA"/>
</dbReference>
<dbReference type="Pfam" id="PF00459">
    <property type="entry name" value="Inositol_P"/>
    <property type="match status" value="1"/>
</dbReference>
<proteinExistence type="predicted"/>
<dbReference type="InterPro" id="IPR020583">
    <property type="entry name" value="Inositol_monoP_metal-BS"/>
</dbReference>
<gene>
    <name evidence="7" type="ORF">ADIAG_01367</name>
</gene>
<organism evidence="7 8">
    <name type="scientific">Paeniglutamicibacter gangotriensis Lz1y</name>
    <dbReference type="NCBI Taxonomy" id="1276920"/>
    <lineage>
        <taxon>Bacteria</taxon>
        <taxon>Bacillati</taxon>
        <taxon>Actinomycetota</taxon>
        <taxon>Actinomycetes</taxon>
        <taxon>Micrococcales</taxon>
        <taxon>Micrococcaceae</taxon>
        <taxon>Paeniglutamicibacter</taxon>
    </lineage>
</organism>
<evidence type="ECO:0000256" key="1">
    <source>
        <dbReference type="ARBA" id="ARBA00001625"/>
    </source>
</evidence>
<dbReference type="PATRIC" id="fig|1276920.7.peg.1363"/>
<feature type="binding site" evidence="6">
    <location>
        <position position="219"/>
    </location>
    <ligand>
        <name>Mg(2+)</name>
        <dbReference type="ChEBI" id="CHEBI:18420"/>
        <label>1</label>
        <note>catalytic</note>
    </ligand>
</feature>
<dbReference type="GO" id="GO:0000103">
    <property type="term" value="P:sulfate assimilation"/>
    <property type="evidence" value="ECO:0007669"/>
    <property type="project" value="TreeGrafter"/>
</dbReference>
<dbReference type="AlphaFoldDB" id="M7NLH2"/>
<dbReference type="Gene3D" id="3.30.540.10">
    <property type="entry name" value="Fructose-1,6-Bisphosphatase, subunit A, domain 1"/>
    <property type="match status" value="1"/>
</dbReference>
<evidence type="ECO:0000313" key="8">
    <source>
        <dbReference type="Proteomes" id="UP000012015"/>
    </source>
</evidence>
<dbReference type="CDD" id="cd01638">
    <property type="entry name" value="CysQ"/>
    <property type="match status" value="1"/>
</dbReference>
<dbReference type="PRINTS" id="PR00377">
    <property type="entry name" value="IMPHPHTASES"/>
</dbReference>
<keyword evidence="2 6" id="KW-0479">Metal-binding</keyword>
<dbReference type="Gene3D" id="3.40.190.80">
    <property type="match status" value="1"/>
</dbReference>
<evidence type="ECO:0000256" key="5">
    <source>
        <dbReference type="ARBA" id="ARBA00042530"/>
    </source>
</evidence>
<dbReference type="Proteomes" id="UP000012015">
    <property type="component" value="Unassembled WGS sequence"/>
</dbReference>
<dbReference type="InterPro" id="IPR050725">
    <property type="entry name" value="CysQ/Inositol_MonoPase"/>
</dbReference>
<keyword evidence="7" id="KW-0378">Hydrolase</keyword>
<comment type="catalytic activity">
    <reaction evidence="1">
        <text>adenosine 3',5'-bisphosphate + H2O = AMP + phosphate</text>
        <dbReference type="Rhea" id="RHEA:10040"/>
        <dbReference type="ChEBI" id="CHEBI:15377"/>
        <dbReference type="ChEBI" id="CHEBI:43474"/>
        <dbReference type="ChEBI" id="CHEBI:58343"/>
        <dbReference type="ChEBI" id="CHEBI:456215"/>
        <dbReference type="EC" id="3.1.3.7"/>
    </reaction>
</comment>
<evidence type="ECO:0000256" key="4">
    <source>
        <dbReference type="ARBA" id="ARBA00041694"/>
    </source>
</evidence>
<dbReference type="GO" id="GO:0008441">
    <property type="term" value="F:3'(2'),5'-bisphosphate nucleotidase activity"/>
    <property type="evidence" value="ECO:0007669"/>
    <property type="project" value="UniProtKB-EC"/>
</dbReference>
<feature type="binding site" evidence="6">
    <location>
        <position position="106"/>
    </location>
    <ligand>
        <name>Mg(2+)</name>
        <dbReference type="ChEBI" id="CHEBI:18420"/>
        <label>1</label>
        <note>catalytic</note>
    </ligand>
</feature>
<dbReference type="eggNOG" id="COG1218">
    <property type="taxonomic scope" value="Bacteria"/>
</dbReference>
<accession>M7NLH2</accession>
<keyword evidence="3 6" id="KW-0460">Magnesium</keyword>